<dbReference type="Proteomes" id="UP000593567">
    <property type="component" value="Unassembled WGS sequence"/>
</dbReference>
<evidence type="ECO:0000313" key="2">
    <source>
        <dbReference type="Proteomes" id="UP000593567"/>
    </source>
</evidence>
<dbReference type="InterPro" id="IPR039848">
    <property type="entry name" value="Ribosomal_mS35_mt"/>
</dbReference>
<reference evidence="1" key="1">
    <citation type="submission" date="2020-06" db="EMBL/GenBank/DDBJ databases">
        <title>Draft genome of Bugula neritina, a colonial animal packing powerful symbionts and potential medicines.</title>
        <authorList>
            <person name="Rayko M."/>
        </authorList>
    </citation>
    <scope>NUCLEOTIDE SEQUENCE [LARGE SCALE GENOMIC DNA]</scope>
    <source>
        <strain evidence="1">Kwan_BN1</strain>
    </source>
</reference>
<sequence>MIRLLGDRYNVETGEVTIQTDSCPSRLQNTDYAKYLLTALYFESWKVEDWESEITWADLKTYEYDKSSNKVKVEAIVEQLPHAKDDKWKKSSLKKYEEAISNLHNQGESQETLTQYKRAVMNLLKLKTDFQ</sequence>
<dbReference type="GO" id="GO:0003735">
    <property type="term" value="F:structural constituent of ribosome"/>
    <property type="evidence" value="ECO:0007669"/>
    <property type="project" value="InterPro"/>
</dbReference>
<dbReference type="EMBL" id="VXIV02003464">
    <property type="protein sequence ID" value="KAF6016812.1"/>
    <property type="molecule type" value="Genomic_DNA"/>
</dbReference>
<proteinExistence type="predicted"/>
<dbReference type="GO" id="GO:0032543">
    <property type="term" value="P:mitochondrial translation"/>
    <property type="evidence" value="ECO:0007669"/>
    <property type="project" value="InterPro"/>
</dbReference>
<accession>A0A7J7IS93</accession>
<organism evidence="1 2">
    <name type="scientific">Bugula neritina</name>
    <name type="common">Brown bryozoan</name>
    <name type="synonym">Sertularia neritina</name>
    <dbReference type="NCBI Taxonomy" id="10212"/>
    <lineage>
        <taxon>Eukaryota</taxon>
        <taxon>Metazoa</taxon>
        <taxon>Spiralia</taxon>
        <taxon>Lophotrochozoa</taxon>
        <taxon>Bryozoa</taxon>
        <taxon>Gymnolaemata</taxon>
        <taxon>Cheilostomatida</taxon>
        <taxon>Flustrina</taxon>
        <taxon>Buguloidea</taxon>
        <taxon>Bugulidae</taxon>
        <taxon>Bugula</taxon>
    </lineage>
</organism>
<name>A0A7J7IS93_BUGNE</name>
<protein>
    <submittedName>
        <fullName evidence="1">MRpS35</fullName>
    </submittedName>
</protein>
<gene>
    <name evidence="1" type="ORF">EB796_024876</name>
</gene>
<dbReference type="GO" id="GO:0005763">
    <property type="term" value="C:mitochondrial small ribosomal subunit"/>
    <property type="evidence" value="ECO:0007669"/>
    <property type="project" value="TreeGrafter"/>
</dbReference>
<dbReference type="OrthoDB" id="283424at2759"/>
<dbReference type="AlphaFoldDB" id="A0A7J7IS93"/>
<dbReference type="PANTHER" id="PTHR13490">
    <property type="entry name" value="MITOCHONDRIAL 28S RIBOSOMAL PROTEIN S28"/>
    <property type="match status" value="1"/>
</dbReference>
<comment type="caution">
    <text evidence="1">The sequence shown here is derived from an EMBL/GenBank/DDBJ whole genome shotgun (WGS) entry which is preliminary data.</text>
</comment>
<dbReference type="PANTHER" id="PTHR13490:SF0">
    <property type="entry name" value="SMALL RIBOSOMAL SUBUNIT PROTEIN MS35"/>
    <property type="match status" value="1"/>
</dbReference>
<keyword evidence="2" id="KW-1185">Reference proteome</keyword>
<evidence type="ECO:0000313" key="1">
    <source>
        <dbReference type="EMBL" id="KAF6016812.1"/>
    </source>
</evidence>